<name>A0A1Y3B5H2_EURMA</name>
<evidence type="ECO:0000313" key="2">
    <source>
        <dbReference type="EMBL" id="OTF76081.1"/>
    </source>
</evidence>
<sequence length="81" mass="9144">MESIPDFNVEKNLEVSASSTQKTQPNEYSINDDSNENTKSSNNSSLIDEIDTNTNNNSCILNLSDYNIPMEIFFKLSAKLY</sequence>
<organism evidence="2 3">
    <name type="scientific">Euroglyphus maynei</name>
    <name type="common">Mayne's house dust mite</name>
    <dbReference type="NCBI Taxonomy" id="6958"/>
    <lineage>
        <taxon>Eukaryota</taxon>
        <taxon>Metazoa</taxon>
        <taxon>Ecdysozoa</taxon>
        <taxon>Arthropoda</taxon>
        <taxon>Chelicerata</taxon>
        <taxon>Arachnida</taxon>
        <taxon>Acari</taxon>
        <taxon>Acariformes</taxon>
        <taxon>Sarcoptiformes</taxon>
        <taxon>Astigmata</taxon>
        <taxon>Psoroptidia</taxon>
        <taxon>Analgoidea</taxon>
        <taxon>Pyroglyphidae</taxon>
        <taxon>Pyroglyphinae</taxon>
        <taxon>Euroglyphus</taxon>
    </lineage>
</organism>
<feature type="region of interest" description="Disordered" evidence="1">
    <location>
        <begin position="1"/>
        <end position="51"/>
    </location>
</feature>
<comment type="caution">
    <text evidence="2">The sequence shown here is derived from an EMBL/GenBank/DDBJ whole genome shotgun (WGS) entry which is preliminary data.</text>
</comment>
<gene>
    <name evidence="2" type="ORF">BLA29_012401</name>
</gene>
<dbReference type="Proteomes" id="UP000194236">
    <property type="component" value="Unassembled WGS sequence"/>
</dbReference>
<evidence type="ECO:0000256" key="1">
    <source>
        <dbReference type="SAM" id="MobiDB-lite"/>
    </source>
</evidence>
<dbReference type="AlphaFoldDB" id="A0A1Y3B5H2"/>
<protein>
    <submittedName>
        <fullName evidence="2">Uncharacterized protein</fullName>
    </submittedName>
</protein>
<proteinExistence type="predicted"/>
<dbReference type="EMBL" id="MUJZ01039151">
    <property type="protein sequence ID" value="OTF76081.1"/>
    <property type="molecule type" value="Genomic_DNA"/>
</dbReference>
<keyword evidence="3" id="KW-1185">Reference proteome</keyword>
<evidence type="ECO:0000313" key="3">
    <source>
        <dbReference type="Proteomes" id="UP000194236"/>
    </source>
</evidence>
<accession>A0A1Y3B5H2</accession>
<feature type="compositionally biased region" description="Polar residues" evidence="1">
    <location>
        <begin position="15"/>
        <end position="29"/>
    </location>
</feature>
<reference evidence="2 3" key="1">
    <citation type="submission" date="2017-03" db="EMBL/GenBank/DDBJ databases">
        <title>Genome Survey of Euroglyphus maynei.</title>
        <authorList>
            <person name="Arlian L.G."/>
            <person name="Morgan M.S."/>
            <person name="Rider S.D."/>
        </authorList>
    </citation>
    <scope>NUCLEOTIDE SEQUENCE [LARGE SCALE GENOMIC DNA]</scope>
    <source>
        <strain evidence="2">Arlian Lab</strain>
        <tissue evidence="2">Whole body</tissue>
    </source>
</reference>